<dbReference type="GO" id="GO:0006605">
    <property type="term" value="P:protein targeting"/>
    <property type="evidence" value="ECO:0007669"/>
    <property type="project" value="UniProtKB-UniRule"/>
</dbReference>
<organism evidence="12 13">
    <name type="scientific">Thiospirochaeta perfilievii</name>
    <dbReference type="NCBI Taxonomy" id="252967"/>
    <lineage>
        <taxon>Bacteria</taxon>
        <taxon>Pseudomonadati</taxon>
        <taxon>Spirochaetota</taxon>
        <taxon>Spirochaetia</taxon>
        <taxon>Spirochaetales</taxon>
        <taxon>Spirochaetaceae</taxon>
        <taxon>Thiospirochaeta</taxon>
    </lineage>
</organism>
<comment type="similarity">
    <text evidence="2 10 11">Belongs to the SecY/SEC61-alpha family.</text>
</comment>
<comment type="subcellular location">
    <subcellularLocation>
        <location evidence="10">Cell membrane</location>
        <topology evidence="10">Multi-pass membrane protein</topology>
    </subcellularLocation>
    <subcellularLocation>
        <location evidence="1">Membrane</location>
        <topology evidence="1">Multi-pass membrane protein</topology>
    </subcellularLocation>
</comment>
<gene>
    <name evidence="10 12" type="primary">secY</name>
    <name evidence="12" type="ORF">EW093_10790</name>
</gene>
<dbReference type="Proteomes" id="UP000323824">
    <property type="component" value="Chromosome"/>
</dbReference>
<evidence type="ECO:0000256" key="9">
    <source>
        <dbReference type="ARBA" id="ARBA00039733"/>
    </source>
</evidence>
<keyword evidence="4 10" id="KW-0812">Transmembrane</keyword>
<reference evidence="12 13" key="2">
    <citation type="submission" date="2019-09" db="EMBL/GenBank/DDBJ databases">
        <title>Complete Genome Sequence and Methylome Analysis of free living Spirochaetas.</title>
        <authorList>
            <person name="Leshcheva N."/>
            <person name="Mikheeva N."/>
        </authorList>
    </citation>
    <scope>NUCLEOTIDE SEQUENCE [LARGE SCALE GENOMIC DNA]</scope>
    <source>
        <strain evidence="12 13">P</strain>
    </source>
</reference>
<dbReference type="PROSITE" id="PS00756">
    <property type="entry name" value="SECY_2"/>
    <property type="match status" value="1"/>
</dbReference>
<dbReference type="HAMAP" id="MF_01465">
    <property type="entry name" value="SecY"/>
    <property type="match status" value="1"/>
</dbReference>
<dbReference type="GO" id="GO:0065002">
    <property type="term" value="P:intracellular protein transmembrane transport"/>
    <property type="evidence" value="ECO:0007669"/>
    <property type="project" value="UniProtKB-UniRule"/>
</dbReference>
<keyword evidence="8 10" id="KW-0472">Membrane</keyword>
<evidence type="ECO:0000256" key="5">
    <source>
        <dbReference type="ARBA" id="ARBA00022927"/>
    </source>
</evidence>
<dbReference type="GO" id="GO:0043952">
    <property type="term" value="P:protein transport by the Sec complex"/>
    <property type="evidence" value="ECO:0007669"/>
    <property type="project" value="UniProtKB-UniRule"/>
</dbReference>
<dbReference type="SUPFAM" id="SSF103491">
    <property type="entry name" value="Preprotein translocase SecY subunit"/>
    <property type="match status" value="1"/>
</dbReference>
<evidence type="ECO:0000256" key="7">
    <source>
        <dbReference type="ARBA" id="ARBA00023010"/>
    </source>
</evidence>
<dbReference type="Pfam" id="PF00344">
    <property type="entry name" value="SecY"/>
    <property type="match status" value="1"/>
</dbReference>
<feature type="transmembrane region" description="Helical" evidence="10">
    <location>
        <begin position="302"/>
        <end position="321"/>
    </location>
</feature>
<evidence type="ECO:0000256" key="11">
    <source>
        <dbReference type="RuleBase" id="RU004349"/>
    </source>
</evidence>
<dbReference type="PANTHER" id="PTHR10906">
    <property type="entry name" value="SECY/SEC61-ALPHA FAMILY MEMBER"/>
    <property type="match status" value="1"/>
</dbReference>
<dbReference type="GO" id="GO:0005886">
    <property type="term" value="C:plasma membrane"/>
    <property type="evidence" value="ECO:0007669"/>
    <property type="project" value="UniProtKB-SubCell"/>
</dbReference>
<dbReference type="RefSeq" id="WP_149568417.1">
    <property type="nucleotide sequence ID" value="NZ_CP035807.1"/>
</dbReference>
<keyword evidence="13" id="KW-1185">Reference proteome</keyword>
<dbReference type="InterPro" id="IPR023201">
    <property type="entry name" value="SecY_dom_sf"/>
</dbReference>
<dbReference type="InterPro" id="IPR002208">
    <property type="entry name" value="SecY/SEC61-alpha"/>
</dbReference>
<evidence type="ECO:0000256" key="1">
    <source>
        <dbReference type="ARBA" id="ARBA00004141"/>
    </source>
</evidence>
<feature type="transmembrane region" description="Helical" evidence="10">
    <location>
        <begin position="361"/>
        <end position="383"/>
    </location>
</feature>
<feature type="transmembrane region" description="Helical" evidence="10">
    <location>
        <begin position="184"/>
        <end position="204"/>
    </location>
</feature>
<dbReference type="InterPro" id="IPR026593">
    <property type="entry name" value="SecY"/>
</dbReference>
<evidence type="ECO:0000256" key="4">
    <source>
        <dbReference type="ARBA" id="ARBA00022692"/>
    </source>
</evidence>
<keyword evidence="10" id="KW-1003">Cell membrane</keyword>
<evidence type="ECO:0000256" key="8">
    <source>
        <dbReference type="ARBA" id="ARBA00023136"/>
    </source>
</evidence>
<feature type="transmembrane region" description="Helical" evidence="10">
    <location>
        <begin position="216"/>
        <end position="234"/>
    </location>
</feature>
<keyword evidence="6 10" id="KW-1133">Transmembrane helix</keyword>
<feature type="transmembrane region" description="Helical" evidence="10">
    <location>
        <begin position="264"/>
        <end position="282"/>
    </location>
</feature>
<comment type="caution">
    <text evidence="10">Lacks conserved residue(s) required for the propagation of feature annotation.</text>
</comment>
<name>A0A5C1QEW4_9SPIO</name>
<dbReference type="KEGG" id="sper:EW093_10790"/>
<protein>
    <recommendedName>
        <fullName evidence="9 10">Protein translocase subunit SecY</fullName>
    </recommendedName>
</protein>
<dbReference type="PRINTS" id="PR00303">
    <property type="entry name" value="SECYTRNLCASE"/>
</dbReference>
<dbReference type="OrthoDB" id="9809248at2"/>
<dbReference type="EMBL" id="CP035807">
    <property type="protein sequence ID" value="QEN05176.1"/>
    <property type="molecule type" value="Genomic_DNA"/>
</dbReference>
<dbReference type="FunFam" id="1.10.3370.10:FF:000001">
    <property type="entry name" value="Preprotein translocase subunit SecY"/>
    <property type="match status" value="1"/>
</dbReference>
<keyword evidence="3 10" id="KW-0813">Transport</keyword>
<evidence type="ECO:0000313" key="12">
    <source>
        <dbReference type="EMBL" id="QEN05176.1"/>
    </source>
</evidence>
<evidence type="ECO:0000256" key="2">
    <source>
        <dbReference type="ARBA" id="ARBA00005751"/>
    </source>
</evidence>
<feature type="transmembrane region" description="Helical" evidence="10">
    <location>
        <begin position="152"/>
        <end position="172"/>
    </location>
</feature>
<dbReference type="NCBIfam" id="TIGR00967">
    <property type="entry name" value="3a0501s007"/>
    <property type="match status" value="1"/>
</dbReference>
<dbReference type="PIRSF" id="PIRSF004557">
    <property type="entry name" value="SecY"/>
    <property type="match status" value="1"/>
</dbReference>
<evidence type="ECO:0000313" key="13">
    <source>
        <dbReference type="Proteomes" id="UP000323824"/>
    </source>
</evidence>
<accession>A0A5C1QEW4</accession>
<evidence type="ECO:0000256" key="10">
    <source>
        <dbReference type="HAMAP-Rule" id="MF_01465"/>
    </source>
</evidence>
<feature type="transmembrane region" description="Helical" evidence="10">
    <location>
        <begin position="19"/>
        <end position="40"/>
    </location>
</feature>
<keyword evidence="7 10" id="KW-0811">Translocation</keyword>
<reference evidence="12 13" key="1">
    <citation type="submission" date="2019-02" db="EMBL/GenBank/DDBJ databases">
        <authorList>
            <person name="Fomenkov A."/>
            <person name="Dubinina G."/>
            <person name="Grabovich M."/>
            <person name="Vincze T."/>
            <person name="Roberts R.J."/>
        </authorList>
    </citation>
    <scope>NUCLEOTIDE SEQUENCE [LARGE SCALE GENOMIC DNA]</scope>
    <source>
        <strain evidence="12 13">P</strain>
    </source>
</reference>
<evidence type="ECO:0000256" key="6">
    <source>
        <dbReference type="ARBA" id="ARBA00022989"/>
    </source>
</evidence>
<keyword evidence="5 10" id="KW-0653">Protein transport</keyword>
<proteinExistence type="inferred from homology"/>
<dbReference type="Gene3D" id="1.10.3370.10">
    <property type="entry name" value="SecY subunit domain"/>
    <property type="match status" value="1"/>
</dbReference>
<dbReference type="InterPro" id="IPR030659">
    <property type="entry name" value="SecY_CS"/>
</dbReference>
<feature type="transmembrane region" description="Helical" evidence="10">
    <location>
        <begin position="78"/>
        <end position="100"/>
    </location>
</feature>
<comment type="subunit">
    <text evidence="10">Component of the Sec protein translocase complex. Heterotrimer consisting of SecY, SecE and SecG subunits. The heterotrimers can form oligomers, although 1 heterotrimer is thought to be able to translocate proteins. Interacts with the ribosome. Interacts with SecDF, and other proteins may be involved. Interacts with SecA.</text>
</comment>
<comment type="function">
    <text evidence="10">The central subunit of the protein translocation channel SecYEG. Consists of two halves formed by TMs 1-5 and 6-10. These two domains form a lateral gate at the front which open onto the bilayer between TMs 2 and 7, and are clamped together by SecE at the back. The channel is closed by both a pore ring composed of hydrophobic SecY resides and a short helix (helix 2A) on the extracellular side of the membrane which forms a plug. The plug probably moves laterally to allow the channel to open. The ring and the pore may move independently.</text>
</comment>
<sequence>MAGNPLVDMFRVKDLRKRILYTLGILLVYRLGSVLPIPGIDVHALKNYFEQQANTGTSLGLVEYLNFFAGGAFKQSSIFMLGVMPYITMSIVMQLLLIVFPSLKKIQEEEGGRKKITKITRYGTVALCLVQGFASITWIKSIDVINRSFSTGMFYVVALITITTGTMFVLWMGEQITQKGVGNGVSLIIFSGIVSKMPNAFSLLIDEVRSGNLNPIFILITVMLFVVVIIAVIYEQQGQRRIPINYAKRAGANTYIPFKVNPSGVIPVIFASSITAIIPQLAKMLGNKSAGWAKFAEIFAPHSFPYLIVLTLLIVFFAYFYTQVTVNPLEIAKNIRENGGSIPGIRSEHMESHLTRILNRILLPGSLFLALIALIPSLIIILFQFPQQVAYLMGGTSLLIMVGVDLDTMSQIEGHLKMHHHDGLVKKGKLRSSKL</sequence>
<dbReference type="AlphaFoldDB" id="A0A5C1QEW4"/>
<evidence type="ECO:0000256" key="3">
    <source>
        <dbReference type="ARBA" id="ARBA00022448"/>
    </source>
</evidence>
<feature type="transmembrane region" description="Helical" evidence="10">
    <location>
        <begin position="121"/>
        <end position="140"/>
    </location>
</feature>